<name>A0A495BI81_VOGIN</name>
<comment type="caution">
    <text evidence="2">The sequence shown here is derived from an EMBL/GenBank/DDBJ whole genome shotgun (WGS) entry which is preliminary data.</text>
</comment>
<dbReference type="PANTHER" id="PTHR37811:SF2">
    <property type="entry name" value="ABM DOMAIN-CONTAINING PROTEIN"/>
    <property type="match status" value="1"/>
</dbReference>
<dbReference type="Pfam" id="PF03992">
    <property type="entry name" value="ABM"/>
    <property type="match status" value="1"/>
</dbReference>
<reference evidence="2 3" key="1">
    <citation type="submission" date="2018-10" db="EMBL/GenBank/DDBJ databases">
        <title>Genomic Encyclopedia of Type Strains, Phase IV (KMG-IV): sequencing the most valuable type-strain genomes for metagenomic binning, comparative biology and taxonomic classification.</title>
        <authorList>
            <person name="Goeker M."/>
        </authorList>
    </citation>
    <scope>NUCLEOTIDE SEQUENCE [LARGE SCALE GENOMIC DNA]</scope>
    <source>
        <strain evidence="2 3">DSM 3303</strain>
    </source>
</reference>
<dbReference type="RefSeq" id="WP_120809735.1">
    <property type="nucleotide sequence ID" value="NZ_RBID01000011.1"/>
</dbReference>
<accession>A0A495BI81</accession>
<dbReference type="EMBL" id="RBID01000011">
    <property type="protein sequence ID" value="RKQ61060.1"/>
    <property type="molecule type" value="Genomic_DNA"/>
</dbReference>
<dbReference type="Gene3D" id="3.30.70.100">
    <property type="match status" value="1"/>
</dbReference>
<dbReference type="InterPro" id="IPR011008">
    <property type="entry name" value="Dimeric_a/b-barrel"/>
</dbReference>
<keyword evidence="2" id="KW-0560">Oxidoreductase</keyword>
<sequence length="118" mass="13069">MFARTPTPPYWAVIFSSQRSAVEQGYADMGERMVELAAEQPGFLGVESVRDADGFGITVSYWDSEAAIAAWKANSEHQLAQRQGFVQWYAGFELRVAQVGRVHSWRKPQAGTDAAEQG</sequence>
<keyword evidence="2" id="KW-0503">Monooxygenase</keyword>
<evidence type="ECO:0000313" key="3">
    <source>
        <dbReference type="Proteomes" id="UP000279384"/>
    </source>
</evidence>
<evidence type="ECO:0000259" key="1">
    <source>
        <dbReference type="Pfam" id="PF03992"/>
    </source>
</evidence>
<dbReference type="InterPro" id="IPR052936">
    <property type="entry name" value="Jasmonate_Hydroxylase-like"/>
</dbReference>
<dbReference type="AlphaFoldDB" id="A0A495BI81"/>
<dbReference type="SUPFAM" id="SSF54909">
    <property type="entry name" value="Dimeric alpha+beta barrel"/>
    <property type="match status" value="1"/>
</dbReference>
<gene>
    <name evidence="2" type="ORF">C8E02_0825</name>
</gene>
<dbReference type="Proteomes" id="UP000279384">
    <property type="component" value="Unassembled WGS sequence"/>
</dbReference>
<feature type="domain" description="ABM" evidence="1">
    <location>
        <begin position="30"/>
        <end position="82"/>
    </location>
</feature>
<organism evidence="2 3">
    <name type="scientific">Vogesella indigofera</name>
    <name type="common">Pseudomonas indigofera</name>
    <dbReference type="NCBI Taxonomy" id="45465"/>
    <lineage>
        <taxon>Bacteria</taxon>
        <taxon>Pseudomonadati</taxon>
        <taxon>Pseudomonadota</taxon>
        <taxon>Betaproteobacteria</taxon>
        <taxon>Neisseriales</taxon>
        <taxon>Chromobacteriaceae</taxon>
        <taxon>Vogesella</taxon>
    </lineage>
</organism>
<proteinExistence type="predicted"/>
<dbReference type="PANTHER" id="PTHR37811">
    <property type="entry name" value="BLL5343 PROTEIN"/>
    <property type="match status" value="1"/>
</dbReference>
<evidence type="ECO:0000313" key="2">
    <source>
        <dbReference type="EMBL" id="RKQ61060.1"/>
    </source>
</evidence>
<dbReference type="GO" id="GO:0004497">
    <property type="term" value="F:monooxygenase activity"/>
    <property type="evidence" value="ECO:0007669"/>
    <property type="project" value="UniProtKB-KW"/>
</dbReference>
<protein>
    <submittedName>
        <fullName evidence="2">Heme-degrading monooxygenase HmoA</fullName>
    </submittedName>
</protein>
<dbReference type="InterPro" id="IPR007138">
    <property type="entry name" value="ABM_dom"/>
</dbReference>